<protein>
    <submittedName>
        <fullName evidence="1">Uncharacterized protein</fullName>
    </submittedName>
</protein>
<gene>
    <name evidence="1" type="ORF">MTR67_039898</name>
</gene>
<reference evidence="1" key="1">
    <citation type="submission" date="2023-08" db="EMBL/GenBank/DDBJ databases">
        <title>A de novo genome assembly of Solanum verrucosum Schlechtendal, a Mexican diploid species geographically isolated from the other diploid A-genome species in potato relatives.</title>
        <authorList>
            <person name="Hosaka K."/>
        </authorList>
    </citation>
    <scope>NUCLEOTIDE SEQUENCE</scope>
    <source>
        <tissue evidence="1">Young leaves</tissue>
    </source>
</reference>
<dbReference type="InterPro" id="IPR021109">
    <property type="entry name" value="Peptidase_aspartic_dom_sf"/>
</dbReference>
<organism evidence="1 2">
    <name type="scientific">Solanum verrucosum</name>
    <dbReference type="NCBI Taxonomy" id="315347"/>
    <lineage>
        <taxon>Eukaryota</taxon>
        <taxon>Viridiplantae</taxon>
        <taxon>Streptophyta</taxon>
        <taxon>Embryophyta</taxon>
        <taxon>Tracheophyta</taxon>
        <taxon>Spermatophyta</taxon>
        <taxon>Magnoliopsida</taxon>
        <taxon>eudicotyledons</taxon>
        <taxon>Gunneridae</taxon>
        <taxon>Pentapetalae</taxon>
        <taxon>asterids</taxon>
        <taxon>lamiids</taxon>
        <taxon>Solanales</taxon>
        <taxon>Solanaceae</taxon>
        <taxon>Solanoideae</taxon>
        <taxon>Solaneae</taxon>
        <taxon>Solanum</taxon>
    </lineage>
</organism>
<keyword evidence="2" id="KW-1185">Reference proteome</keyword>
<name>A0AAF0UJE6_SOLVR</name>
<evidence type="ECO:0000313" key="1">
    <source>
        <dbReference type="EMBL" id="WMV46513.1"/>
    </source>
</evidence>
<proteinExistence type="predicted"/>
<dbReference type="Proteomes" id="UP001234989">
    <property type="component" value="Chromosome 9"/>
</dbReference>
<dbReference type="EMBL" id="CP133620">
    <property type="protein sequence ID" value="WMV46513.1"/>
    <property type="molecule type" value="Genomic_DNA"/>
</dbReference>
<dbReference type="Gene3D" id="2.40.70.10">
    <property type="entry name" value="Acid Proteases"/>
    <property type="match status" value="1"/>
</dbReference>
<dbReference type="AlphaFoldDB" id="A0AAF0UJE6"/>
<evidence type="ECO:0000313" key="2">
    <source>
        <dbReference type="Proteomes" id="UP001234989"/>
    </source>
</evidence>
<sequence length="103" mass="11379">MECKASGSPPLTWTLYAKVDHTFLDILDFDVILGMYWLSPYHAVLDCFAKTVTLARPSILLVVCREGLIADMFISCTSSTNVFPSDLCGISREQDIAFAIGLK</sequence>
<accession>A0AAF0UJE6</accession>
<dbReference type="Pfam" id="PF08284">
    <property type="entry name" value="RVP_2"/>
    <property type="match status" value="1"/>
</dbReference>